<evidence type="ECO:0000313" key="4">
    <source>
        <dbReference type="EMBL" id="GAV02615.1"/>
    </source>
</evidence>
<dbReference type="Proteomes" id="UP000186922">
    <property type="component" value="Unassembled WGS sequence"/>
</dbReference>
<feature type="transmembrane region" description="Helical" evidence="2">
    <location>
        <begin position="217"/>
        <end position="235"/>
    </location>
</feature>
<keyword evidence="2" id="KW-0472">Membrane</keyword>
<comment type="subcellular location">
    <subcellularLocation>
        <location evidence="1">Membrane</location>
        <topology evidence="1">Multi-pass membrane protein</topology>
    </subcellularLocation>
</comment>
<feature type="transmembrane region" description="Helical" evidence="2">
    <location>
        <begin position="288"/>
        <end position="308"/>
    </location>
</feature>
<accession>A0A1D1VLY3</accession>
<feature type="transmembrane region" description="Helical" evidence="2">
    <location>
        <begin position="143"/>
        <end position="162"/>
    </location>
</feature>
<feature type="transmembrane region" description="Helical" evidence="2">
    <location>
        <begin position="174"/>
        <end position="196"/>
    </location>
</feature>
<feature type="domain" description="Major facilitator superfamily (MFS) profile" evidence="3">
    <location>
        <begin position="17"/>
        <end position="430"/>
    </location>
</feature>
<sequence length="430" mass="46760">MGQNTRKRHPDVDTGWAWASLLSAFMVQVIMIGLILSMGVFYSDILTQFNKGPVLTGWVIAVNGAMNTLVGPIGSTLSNRYGFTLVIFLGSLISFSGFFITYFANDFWLVFFCFGFLTGIGSGLGMAASFGVVAVYFDRHQRLASSVLTLGIGLGLLIFPVLNRILIEHYTWRGASLVLSAISLHSIAFSCVFVHQPRLKTSKSLADNADFSLFRKISFYIIVLHFFLLAGYSLFIQLAVRYASQNVGITAHQAVLALSSHGFFNICGRLMAIAFTSTRMAAPLGVRFWAFHVATLATAAGIIMYAWSSTLMAVLAWSGAVGFFVGVRWSFLPGIQMEILSPRRFATSFSYGLCAMGIATLIFPPLGEWIAVVASTPEAPFYLGGVCVALAGGAMILLQGVFKPKSPDNKAMDHMESVEEKMLRTGSVLL</sequence>
<feature type="transmembrane region" description="Helical" evidence="2">
    <location>
        <begin position="379"/>
        <end position="402"/>
    </location>
</feature>
<dbReference type="OrthoDB" id="6499973at2759"/>
<dbReference type="PANTHER" id="PTHR11360:SF260">
    <property type="entry name" value="MFS DOMAIN-CONTAINING PROTEIN"/>
    <property type="match status" value="1"/>
</dbReference>
<reference evidence="4 5" key="1">
    <citation type="journal article" date="2016" name="Nat. Commun.">
        <title>Extremotolerant tardigrade genome and improved radiotolerance of human cultured cells by tardigrade-unique protein.</title>
        <authorList>
            <person name="Hashimoto T."/>
            <person name="Horikawa D.D."/>
            <person name="Saito Y."/>
            <person name="Kuwahara H."/>
            <person name="Kozuka-Hata H."/>
            <person name="Shin-I T."/>
            <person name="Minakuchi Y."/>
            <person name="Ohishi K."/>
            <person name="Motoyama A."/>
            <person name="Aizu T."/>
            <person name="Enomoto A."/>
            <person name="Kondo K."/>
            <person name="Tanaka S."/>
            <person name="Hara Y."/>
            <person name="Koshikawa S."/>
            <person name="Sagara H."/>
            <person name="Miura T."/>
            <person name="Yokobori S."/>
            <person name="Miyagawa K."/>
            <person name="Suzuki Y."/>
            <person name="Kubo T."/>
            <person name="Oyama M."/>
            <person name="Kohara Y."/>
            <person name="Fujiyama A."/>
            <person name="Arakawa K."/>
            <person name="Katayama T."/>
            <person name="Toyoda A."/>
            <person name="Kunieda T."/>
        </authorList>
    </citation>
    <scope>NUCLEOTIDE SEQUENCE [LARGE SCALE GENOMIC DNA]</scope>
    <source>
        <strain evidence="4 5">YOKOZUNA-1</strain>
    </source>
</reference>
<protein>
    <recommendedName>
        <fullName evidence="3">Major facilitator superfamily (MFS) profile domain-containing protein</fullName>
    </recommendedName>
</protein>
<organism evidence="4 5">
    <name type="scientific">Ramazzottius varieornatus</name>
    <name type="common">Water bear</name>
    <name type="synonym">Tardigrade</name>
    <dbReference type="NCBI Taxonomy" id="947166"/>
    <lineage>
        <taxon>Eukaryota</taxon>
        <taxon>Metazoa</taxon>
        <taxon>Ecdysozoa</taxon>
        <taxon>Tardigrada</taxon>
        <taxon>Eutardigrada</taxon>
        <taxon>Parachela</taxon>
        <taxon>Hypsibioidea</taxon>
        <taxon>Ramazzottiidae</taxon>
        <taxon>Ramazzottius</taxon>
    </lineage>
</organism>
<gene>
    <name evidence="4" type="primary">RvY_13156-1</name>
    <name evidence="4" type="synonym">RvY_13156.1</name>
    <name evidence="4" type="ORF">RvY_13156</name>
</gene>
<dbReference type="AlphaFoldDB" id="A0A1D1VLY3"/>
<keyword evidence="2" id="KW-0812">Transmembrane</keyword>
<feature type="transmembrane region" description="Helical" evidence="2">
    <location>
        <begin position="255"/>
        <end position="276"/>
    </location>
</feature>
<dbReference type="GO" id="GO:0008028">
    <property type="term" value="F:monocarboxylic acid transmembrane transporter activity"/>
    <property type="evidence" value="ECO:0007669"/>
    <property type="project" value="TreeGrafter"/>
</dbReference>
<feature type="transmembrane region" description="Helical" evidence="2">
    <location>
        <begin position="345"/>
        <end position="367"/>
    </location>
</feature>
<feature type="transmembrane region" description="Helical" evidence="2">
    <location>
        <begin position="54"/>
        <end position="74"/>
    </location>
</feature>
<dbReference type="EMBL" id="BDGG01000008">
    <property type="protein sequence ID" value="GAV02615.1"/>
    <property type="molecule type" value="Genomic_DNA"/>
</dbReference>
<evidence type="ECO:0000313" key="5">
    <source>
        <dbReference type="Proteomes" id="UP000186922"/>
    </source>
</evidence>
<feature type="transmembrane region" description="Helical" evidence="2">
    <location>
        <begin position="109"/>
        <end position="136"/>
    </location>
</feature>
<feature type="transmembrane region" description="Helical" evidence="2">
    <location>
        <begin position="314"/>
        <end position="333"/>
    </location>
</feature>
<dbReference type="Pfam" id="PF07690">
    <property type="entry name" value="MFS_1"/>
    <property type="match status" value="1"/>
</dbReference>
<dbReference type="InterPro" id="IPR036259">
    <property type="entry name" value="MFS_trans_sf"/>
</dbReference>
<evidence type="ECO:0000259" key="3">
    <source>
        <dbReference type="PROSITE" id="PS50850"/>
    </source>
</evidence>
<dbReference type="InterPro" id="IPR050327">
    <property type="entry name" value="Proton-linked_MCT"/>
</dbReference>
<comment type="caution">
    <text evidence="4">The sequence shown here is derived from an EMBL/GenBank/DDBJ whole genome shotgun (WGS) entry which is preliminary data.</text>
</comment>
<dbReference type="InterPro" id="IPR011701">
    <property type="entry name" value="MFS"/>
</dbReference>
<dbReference type="GO" id="GO:0016020">
    <property type="term" value="C:membrane"/>
    <property type="evidence" value="ECO:0007669"/>
    <property type="project" value="UniProtKB-SubCell"/>
</dbReference>
<dbReference type="SUPFAM" id="SSF103473">
    <property type="entry name" value="MFS general substrate transporter"/>
    <property type="match status" value="1"/>
</dbReference>
<name>A0A1D1VLY3_RAMVA</name>
<dbReference type="PANTHER" id="PTHR11360">
    <property type="entry name" value="MONOCARBOXYLATE TRANSPORTER"/>
    <property type="match status" value="1"/>
</dbReference>
<keyword evidence="2" id="KW-1133">Transmembrane helix</keyword>
<evidence type="ECO:0000256" key="2">
    <source>
        <dbReference type="SAM" id="Phobius"/>
    </source>
</evidence>
<dbReference type="InterPro" id="IPR020846">
    <property type="entry name" value="MFS_dom"/>
</dbReference>
<feature type="transmembrane region" description="Helical" evidence="2">
    <location>
        <begin position="81"/>
        <end position="103"/>
    </location>
</feature>
<feature type="transmembrane region" description="Helical" evidence="2">
    <location>
        <begin position="21"/>
        <end position="42"/>
    </location>
</feature>
<keyword evidence="5" id="KW-1185">Reference proteome</keyword>
<dbReference type="PROSITE" id="PS50850">
    <property type="entry name" value="MFS"/>
    <property type="match status" value="1"/>
</dbReference>
<proteinExistence type="predicted"/>
<dbReference type="Gene3D" id="1.20.1250.20">
    <property type="entry name" value="MFS general substrate transporter like domains"/>
    <property type="match status" value="1"/>
</dbReference>
<evidence type="ECO:0000256" key="1">
    <source>
        <dbReference type="ARBA" id="ARBA00004141"/>
    </source>
</evidence>